<keyword evidence="2" id="KW-1185">Reference proteome</keyword>
<name>A0A3N4IXD5_9PEZI</name>
<organism evidence="1 2">
    <name type="scientific">Choiromyces venosus 120613-1</name>
    <dbReference type="NCBI Taxonomy" id="1336337"/>
    <lineage>
        <taxon>Eukaryota</taxon>
        <taxon>Fungi</taxon>
        <taxon>Dikarya</taxon>
        <taxon>Ascomycota</taxon>
        <taxon>Pezizomycotina</taxon>
        <taxon>Pezizomycetes</taxon>
        <taxon>Pezizales</taxon>
        <taxon>Tuberaceae</taxon>
        <taxon>Choiromyces</taxon>
    </lineage>
</organism>
<sequence length="66" mass="8101">CCARVLIVKELNFEAQKSHLQEEVELTHYLVHFLPKYHYELNFIKYYWGAVTHYARKRYGYHIRAL</sequence>
<gene>
    <name evidence="1" type="ORF">L873DRAFT_1724311</name>
</gene>
<dbReference type="AlphaFoldDB" id="A0A3N4IXD5"/>
<proteinExistence type="predicted"/>
<protein>
    <recommendedName>
        <fullName evidence="3">Tc1-like transposase DDE domain-containing protein</fullName>
    </recommendedName>
</protein>
<dbReference type="STRING" id="1336337.A0A3N4IXD5"/>
<evidence type="ECO:0000313" key="1">
    <source>
        <dbReference type="EMBL" id="RPA88850.1"/>
    </source>
</evidence>
<dbReference type="OrthoDB" id="2416294at2759"/>
<evidence type="ECO:0000313" key="2">
    <source>
        <dbReference type="Proteomes" id="UP000276215"/>
    </source>
</evidence>
<evidence type="ECO:0008006" key="3">
    <source>
        <dbReference type="Google" id="ProtNLM"/>
    </source>
</evidence>
<dbReference type="EMBL" id="ML120652">
    <property type="protein sequence ID" value="RPA88850.1"/>
    <property type="molecule type" value="Genomic_DNA"/>
</dbReference>
<accession>A0A3N4IXD5</accession>
<feature type="non-terminal residue" evidence="1">
    <location>
        <position position="1"/>
    </location>
</feature>
<dbReference type="Proteomes" id="UP000276215">
    <property type="component" value="Unassembled WGS sequence"/>
</dbReference>
<reference evidence="1 2" key="1">
    <citation type="journal article" date="2018" name="Nat. Ecol. Evol.">
        <title>Pezizomycetes genomes reveal the molecular basis of ectomycorrhizal truffle lifestyle.</title>
        <authorList>
            <person name="Murat C."/>
            <person name="Payen T."/>
            <person name="Noel B."/>
            <person name="Kuo A."/>
            <person name="Morin E."/>
            <person name="Chen J."/>
            <person name="Kohler A."/>
            <person name="Krizsan K."/>
            <person name="Balestrini R."/>
            <person name="Da Silva C."/>
            <person name="Montanini B."/>
            <person name="Hainaut M."/>
            <person name="Levati E."/>
            <person name="Barry K.W."/>
            <person name="Belfiori B."/>
            <person name="Cichocki N."/>
            <person name="Clum A."/>
            <person name="Dockter R.B."/>
            <person name="Fauchery L."/>
            <person name="Guy J."/>
            <person name="Iotti M."/>
            <person name="Le Tacon F."/>
            <person name="Lindquist E.A."/>
            <person name="Lipzen A."/>
            <person name="Malagnac F."/>
            <person name="Mello A."/>
            <person name="Molinier V."/>
            <person name="Miyauchi S."/>
            <person name="Poulain J."/>
            <person name="Riccioni C."/>
            <person name="Rubini A."/>
            <person name="Sitrit Y."/>
            <person name="Splivallo R."/>
            <person name="Traeger S."/>
            <person name="Wang M."/>
            <person name="Zifcakova L."/>
            <person name="Wipf D."/>
            <person name="Zambonelli A."/>
            <person name="Paolocci F."/>
            <person name="Nowrousian M."/>
            <person name="Ottonello S."/>
            <person name="Baldrian P."/>
            <person name="Spatafora J.W."/>
            <person name="Henrissat B."/>
            <person name="Nagy L.G."/>
            <person name="Aury J.M."/>
            <person name="Wincker P."/>
            <person name="Grigoriev I.V."/>
            <person name="Bonfante P."/>
            <person name="Martin F.M."/>
        </authorList>
    </citation>
    <scope>NUCLEOTIDE SEQUENCE [LARGE SCALE GENOMIC DNA]</scope>
    <source>
        <strain evidence="1 2">120613-1</strain>
    </source>
</reference>